<dbReference type="Proteomes" id="UP000326509">
    <property type="component" value="Unassembled WGS sequence"/>
</dbReference>
<name>A0A5J4J0F6_9FLAO</name>
<comment type="caution">
    <text evidence="1">The sequence shown here is derived from an EMBL/GenBank/DDBJ whole genome shotgun (WGS) entry which is preliminary data.</text>
</comment>
<evidence type="ECO:0000313" key="2">
    <source>
        <dbReference type="Proteomes" id="UP000326509"/>
    </source>
</evidence>
<dbReference type="AlphaFoldDB" id="A0A5J4J0F6"/>
<reference evidence="1 2" key="1">
    <citation type="submission" date="2019-08" db="EMBL/GenBank/DDBJ databases">
        <title>Draft genome sequence of Ulvibacter marinus type strain NBRC 109484.</title>
        <authorList>
            <person name="Kawano K."/>
            <person name="Ushijima N."/>
            <person name="Kihara M."/>
            <person name="Itoh H."/>
        </authorList>
    </citation>
    <scope>NUCLEOTIDE SEQUENCE [LARGE SCALE GENOMIC DNA]</scope>
    <source>
        <strain evidence="1 2">NBRC 109484</strain>
    </source>
</reference>
<keyword evidence="2" id="KW-1185">Reference proteome</keyword>
<sequence length="136" mass="15268">MNQKFTTVAVFSYSSEAKIIRGRLEADGIQTFLSDELTIDTDPLVSNAIGGIKLKVLTEDVEKAREVLDSISAYSLTNEGEKIICPNCESTKINYFTHIEDVKSLMAFIFGFLFGGLPFHTKYEYKCEICKSKFSN</sequence>
<dbReference type="RefSeq" id="WP_151674752.1">
    <property type="nucleotide sequence ID" value="NZ_BKCG01000007.1"/>
</dbReference>
<accession>A0A5J4J0F6</accession>
<gene>
    <name evidence="1" type="ORF">ULMA_24200</name>
</gene>
<protein>
    <submittedName>
        <fullName evidence="1">Uncharacterized protein</fullName>
    </submittedName>
</protein>
<dbReference type="EMBL" id="BKCG01000007">
    <property type="protein sequence ID" value="GER60312.1"/>
    <property type="molecule type" value="Genomic_DNA"/>
</dbReference>
<evidence type="ECO:0000313" key="1">
    <source>
        <dbReference type="EMBL" id="GER60312.1"/>
    </source>
</evidence>
<organism evidence="1 2">
    <name type="scientific">Patiriisocius marinus</name>
    <dbReference type="NCBI Taxonomy" id="1397112"/>
    <lineage>
        <taxon>Bacteria</taxon>
        <taxon>Pseudomonadati</taxon>
        <taxon>Bacteroidota</taxon>
        <taxon>Flavobacteriia</taxon>
        <taxon>Flavobacteriales</taxon>
        <taxon>Flavobacteriaceae</taxon>
        <taxon>Patiriisocius</taxon>
    </lineage>
</organism>
<dbReference type="OrthoDB" id="8480302at2"/>
<proteinExistence type="predicted"/>